<dbReference type="AlphaFoldDB" id="A0A926KP27"/>
<accession>A0A926KP27</accession>
<dbReference type="Proteomes" id="UP000650466">
    <property type="component" value="Unassembled WGS sequence"/>
</dbReference>
<evidence type="ECO:0000313" key="2">
    <source>
        <dbReference type="Proteomes" id="UP000650466"/>
    </source>
</evidence>
<protein>
    <submittedName>
        <fullName evidence="1">Uncharacterized protein</fullName>
    </submittedName>
</protein>
<comment type="caution">
    <text evidence="1">The sequence shown here is derived from an EMBL/GenBank/DDBJ whole genome shotgun (WGS) entry which is preliminary data.</text>
</comment>
<gene>
    <name evidence="1" type="ORF">ICC18_11225</name>
</gene>
<organism evidence="1 2">
    <name type="scientific">Paenibacillus sedimenti</name>
    <dbReference type="NCBI Taxonomy" id="2770274"/>
    <lineage>
        <taxon>Bacteria</taxon>
        <taxon>Bacillati</taxon>
        <taxon>Bacillota</taxon>
        <taxon>Bacilli</taxon>
        <taxon>Bacillales</taxon>
        <taxon>Paenibacillaceae</taxon>
        <taxon>Paenibacillus</taxon>
    </lineage>
</organism>
<dbReference type="RefSeq" id="WP_188174467.1">
    <property type="nucleotide sequence ID" value="NZ_JACVVD010000003.1"/>
</dbReference>
<reference evidence="1" key="1">
    <citation type="submission" date="2020-09" db="EMBL/GenBank/DDBJ databases">
        <title>Draft Genome Sequence of Paenibacillus sp. WST5.</title>
        <authorList>
            <person name="Bao Z."/>
        </authorList>
    </citation>
    <scope>NUCLEOTIDE SEQUENCE</scope>
    <source>
        <strain evidence="1">WST5</strain>
    </source>
</reference>
<proteinExistence type="predicted"/>
<name>A0A926KP27_9BACL</name>
<dbReference type="EMBL" id="JACVVD010000003">
    <property type="protein sequence ID" value="MBD0380688.1"/>
    <property type="molecule type" value="Genomic_DNA"/>
</dbReference>
<evidence type="ECO:0000313" key="1">
    <source>
        <dbReference type="EMBL" id="MBD0380688.1"/>
    </source>
</evidence>
<sequence length="83" mass="9455">MIIDYCEKEITEGGRTQLHMGLQFEDEPDSLYVAELELDEDGSISEWKLFYNGFDCGYAFRPEEKEALILFAAGQGISIHTET</sequence>
<keyword evidence="2" id="KW-1185">Reference proteome</keyword>